<evidence type="ECO:0000313" key="15">
    <source>
        <dbReference type="EMBL" id="SUO97238.1"/>
    </source>
</evidence>
<evidence type="ECO:0000256" key="12">
    <source>
        <dbReference type="HAMAP-Rule" id="MF_00038"/>
    </source>
</evidence>
<dbReference type="GO" id="GO:0046872">
    <property type="term" value="F:metal ion binding"/>
    <property type="evidence" value="ECO:0007669"/>
    <property type="project" value="UniProtKB-KW"/>
</dbReference>
<keyword evidence="4 12" id="KW-0808">Transferase</keyword>
<protein>
    <recommendedName>
        <fullName evidence="12 13">Phospho-N-acetylmuramoyl-pentapeptide-transferase</fullName>
        <ecNumber evidence="12 13">2.7.8.13</ecNumber>
    </recommendedName>
    <alternativeName>
        <fullName evidence="12">UDP-MurNAc-pentapeptide phosphotransferase</fullName>
    </alternativeName>
</protein>
<keyword evidence="5 12" id="KW-0812">Transmembrane</keyword>
<comment type="function">
    <text evidence="12">Catalyzes the initial step of the lipid cycle reactions in the biosynthesis of the cell wall peptidoglycan: transfers peptidoglycan precursor phospho-MurNAc-pentapeptide from UDP-MurNAc-pentapeptide onto the lipid carrier undecaprenyl phosphate, yielding undecaprenyl-pyrophosphoryl-MurNAc-pentapeptide, known as lipid I.</text>
</comment>
<gene>
    <name evidence="12 15" type="primary">mraY</name>
    <name evidence="15" type="ORF">NCTC13337_02293</name>
</gene>
<feature type="transmembrane region" description="Helical" evidence="12">
    <location>
        <begin position="27"/>
        <end position="48"/>
    </location>
</feature>
<feature type="transmembrane region" description="Helical" evidence="12">
    <location>
        <begin position="172"/>
        <end position="193"/>
    </location>
</feature>
<evidence type="ECO:0000256" key="7">
    <source>
        <dbReference type="ARBA" id="ARBA00022984"/>
    </source>
</evidence>
<dbReference type="PROSITE" id="PS01347">
    <property type="entry name" value="MRAY_1"/>
    <property type="match status" value="1"/>
</dbReference>
<dbReference type="PANTHER" id="PTHR22926:SF5">
    <property type="entry name" value="PHOSPHO-N-ACETYLMURAMOYL-PENTAPEPTIDE-TRANSFERASE HOMOLOG"/>
    <property type="match status" value="1"/>
</dbReference>
<evidence type="ECO:0000256" key="4">
    <source>
        <dbReference type="ARBA" id="ARBA00022679"/>
    </source>
</evidence>
<dbReference type="InterPro" id="IPR003524">
    <property type="entry name" value="PNAcMuramoyl-5peptid_Trfase"/>
</dbReference>
<keyword evidence="11 12" id="KW-0961">Cell wall biogenesis/degradation</keyword>
<feature type="transmembrane region" description="Helical" evidence="12">
    <location>
        <begin position="239"/>
        <end position="256"/>
    </location>
</feature>
<feature type="binding site" evidence="14">
    <location>
        <position position="192"/>
    </location>
    <ligand>
        <name>Mg(2+)</name>
        <dbReference type="ChEBI" id="CHEBI:18420"/>
    </ligand>
</feature>
<comment type="similarity">
    <text evidence="2 12">Belongs to the glycosyltransferase 4 family. MraY subfamily.</text>
</comment>
<evidence type="ECO:0000256" key="10">
    <source>
        <dbReference type="ARBA" id="ARBA00023306"/>
    </source>
</evidence>
<dbReference type="GO" id="GO:0009252">
    <property type="term" value="P:peptidoglycan biosynthetic process"/>
    <property type="evidence" value="ECO:0007669"/>
    <property type="project" value="UniProtKB-UniRule"/>
</dbReference>
<dbReference type="EC" id="2.7.8.13" evidence="12 13"/>
<comment type="pathway">
    <text evidence="12">Cell wall biogenesis; peptidoglycan biosynthesis.</text>
</comment>
<keyword evidence="12 14" id="KW-0460">Magnesium</keyword>
<sequence length="360" mass="39438">MLYALAEWLQQYFTPLNALTYLTSRTILGALTALLLSIGLGNKMIDWLKGMQMGQFVRNDGPKTHLKKAGTPTMGGALIIFSIAISMLLWADLRISYTWITLFTLMGFGAVGWTDDYRKLVKKNTLGLRAKEKYFWLSVVALVVAFWLYFLAKTPIETSLIVPFFKHIEWQMGWLFIPFVYLVLTGASNAVNLTDGLDGLAIMPVVLVAGGLGVFAYLSGSPNFASHLNIPVIPNAGEAGVFCAAIAGAGLGFLWYNAHPAQVFMGDVGALSLGASLGTVAVIVRQELVFAVMGGIFVAEALSVMAQVGSYKYRGKRVLRMAPLHHHFELGGWPETRVTIRFWIITVVLVLIGLSTLKLR</sequence>
<dbReference type="AlphaFoldDB" id="A0A380MY82"/>
<dbReference type="GO" id="GO:0008963">
    <property type="term" value="F:phospho-N-acetylmuramoyl-pentapeptide-transferase activity"/>
    <property type="evidence" value="ECO:0007669"/>
    <property type="project" value="UniProtKB-UniRule"/>
</dbReference>
<name>A0A380MY82_9GAMM</name>
<feature type="transmembrane region" description="Helical" evidence="12">
    <location>
        <begin position="200"/>
        <end position="219"/>
    </location>
</feature>
<feature type="transmembrane region" description="Helical" evidence="12">
    <location>
        <begin position="290"/>
        <end position="311"/>
    </location>
</feature>
<keyword evidence="12" id="KW-1003">Cell membrane</keyword>
<keyword evidence="6 12" id="KW-0133">Cell shape</keyword>
<dbReference type="HAMAP" id="MF_00038">
    <property type="entry name" value="MraY"/>
    <property type="match status" value="1"/>
</dbReference>
<feature type="transmembrane region" description="Helical" evidence="12">
    <location>
        <begin position="338"/>
        <end position="357"/>
    </location>
</feature>
<feature type="transmembrane region" description="Helical" evidence="12">
    <location>
        <begin position="263"/>
        <end position="284"/>
    </location>
</feature>
<dbReference type="OrthoDB" id="9805475at2"/>
<evidence type="ECO:0000256" key="5">
    <source>
        <dbReference type="ARBA" id="ARBA00022692"/>
    </source>
</evidence>
<keyword evidence="3 12" id="KW-0132">Cell division</keyword>
<dbReference type="PROSITE" id="PS01348">
    <property type="entry name" value="MRAY_2"/>
    <property type="match status" value="1"/>
</dbReference>
<feature type="binding site" evidence="14">
    <location>
        <position position="267"/>
    </location>
    <ligand>
        <name>Mg(2+)</name>
        <dbReference type="ChEBI" id="CHEBI:18420"/>
    </ligand>
</feature>
<keyword evidence="7 12" id="KW-0573">Peptidoglycan synthesis</keyword>
<comment type="catalytic activity">
    <reaction evidence="12">
        <text>UDP-N-acetyl-alpha-D-muramoyl-L-alanyl-gamma-D-glutamyl-meso-2,6-diaminopimeloyl-D-alanyl-D-alanine + di-trans,octa-cis-undecaprenyl phosphate = di-trans,octa-cis-undecaprenyl diphospho-N-acetyl-alpha-D-muramoyl-L-alanyl-D-glutamyl-meso-2,6-diaminopimeloyl-D-alanyl-D-alanine + UMP</text>
        <dbReference type="Rhea" id="RHEA:28386"/>
        <dbReference type="ChEBI" id="CHEBI:57865"/>
        <dbReference type="ChEBI" id="CHEBI:60392"/>
        <dbReference type="ChEBI" id="CHEBI:61386"/>
        <dbReference type="ChEBI" id="CHEBI:61387"/>
        <dbReference type="EC" id="2.7.8.13"/>
    </reaction>
</comment>
<comment type="cofactor">
    <cofactor evidence="12 14">
        <name>Mg(2+)</name>
        <dbReference type="ChEBI" id="CHEBI:18420"/>
    </cofactor>
</comment>
<dbReference type="GO" id="GO:0071555">
    <property type="term" value="P:cell wall organization"/>
    <property type="evidence" value="ECO:0007669"/>
    <property type="project" value="UniProtKB-KW"/>
</dbReference>
<evidence type="ECO:0000256" key="14">
    <source>
        <dbReference type="PIRSR" id="PIRSR600715-1"/>
    </source>
</evidence>
<evidence type="ECO:0000256" key="8">
    <source>
        <dbReference type="ARBA" id="ARBA00022989"/>
    </source>
</evidence>
<dbReference type="InterPro" id="IPR018480">
    <property type="entry name" value="PNAcMuramoyl-5peptid_Trfase_CS"/>
</dbReference>
<dbReference type="NCBIfam" id="TIGR00445">
    <property type="entry name" value="mraY"/>
    <property type="match status" value="1"/>
</dbReference>
<reference evidence="15 16" key="1">
    <citation type="submission" date="2018-06" db="EMBL/GenBank/DDBJ databases">
        <authorList>
            <consortium name="Pathogen Informatics"/>
            <person name="Doyle S."/>
        </authorList>
    </citation>
    <scope>NUCLEOTIDE SEQUENCE [LARGE SCALE GENOMIC DNA]</scope>
    <source>
        <strain evidence="15 16">NCTC13337</strain>
    </source>
</reference>
<dbReference type="UniPathway" id="UPA00219"/>
<evidence type="ECO:0000256" key="6">
    <source>
        <dbReference type="ARBA" id="ARBA00022960"/>
    </source>
</evidence>
<dbReference type="Proteomes" id="UP000254601">
    <property type="component" value="Unassembled WGS sequence"/>
</dbReference>
<dbReference type="PANTHER" id="PTHR22926">
    <property type="entry name" value="PHOSPHO-N-ACETYLMURAMOYL-PENTAPEPTIDE-TRANSFERASE"/>
    <property type="match status" value="1"/>
</dbReference>
<dbReference type="Pfam" id="PF10555">
    <property type="entry name" value="MraY_sig1"/>
    <property type="match status" value="1"/>
</dbReference>
<dbReference type="EMBL" id="UHIC01000001">
    <property type="protein sequence ID" value="SUO97238.1"/>
    <property type="molecule type" value="Genomic_DNA"/>
</dbReference>
<dbReference type="GO" id="GO:0051992">
    <property type="term" value="F:UDP-N-acetylmuramoyl-L-alanyl-D-glutamyl-meso-2,6-diaminopimelyl-D-alanyl-D-alanine:undecaprenyl-phosphate transferase activity"/>
    <property type="evidence" value="ECO:0007669"/>
    <property type="project" value="RHEA"/>
</dbReference>
<comment type="subcellular location">
    <subcellularLocation>
        <location evidence="12">Cell membrane</location>
        <topology evidence="12">Multi-pass membrane protein</topology>
    </subcellularLocation>
    <subcellularLocation>
        <location evidence="1">Membrane</location>
        <topology evidence="1">Multi-pass membrane protein</topology>
    </subcellularLocation>
</comment>
<evidence type="ECO:0000256" key="3">
    <source>
        <dbReference type="ARBA" id="ARBA00022618"/>
    </source>
</evidence>
<keyword evidence="16" id="KW-1185">Reference proteome</keyword>
<evidence type="ECO:0000256" key="13">
    <source>
        <dbReference type="NCBIfam" id="TIGR00445"/>
    </source>
</evidence>
<evidence type="ECO:0000313" key="16">
    <source>
        <dbReference type="Proteomes" id="UP000254601"/>
    </source>
</evidence>
<keyword evidence="10 12" id="KW-0131">Cell cycle</keyword>
<proteinExistence type="inferred from homology"/>
<evidence type="ECO:0000256" key="11">
    <source>
        <dbReference type="ARBA" id="ARBA00023316"/>
    </source>
</evidence>
<feature type="transmembrane region" description="Helical" evidence="12">
    <location>
        <begin position="69"/>
        <end position="90"/>
    </location>
</feature>
<dbReference type="CDD" id="cd06852">
    <property type="entry name" value="GT_MraY"/>
    <property type="match status" value="1"/>
</dbReference>
<dbReference type="GO" id="GO:0005886">
    <property type="term" value="C:plasma membrane"/>
    <property type="evidence" value="ECO:0007669"/>
    <property type="project" value="UniProtKB-SubCell"/>
</dbReference>
<evidence type="ECO:0000256" key="1">
    <source>
        <dbReference type="ARBA" id="ARBA00004141"/>
    </source>
</evidence>
<evidence type="ECO:0000256" key="2">
    <source>
        <dbReference type="ARBA" id="ARBA00005583"/>
    </source>
</evidence>
<dbReference type="GO" id="GO:0008360">
    <property type="term" value="P:regulation of cell shape"/>
    <property type="evidence" value="ECO:0007669"/>
    <property type="project" value="UniProtKB-KW"/>
</dbReference>
<organism evidence="15 16">
    <name type="scientific">Suttonella ornithocola</name>
    <dbReference type="NCBI Taxonomy" id="279832"/>
    <lineage>
        <taxon>Bacteria</taxon>
        <taxon>Pseudomonadati</taxon>
        <taxon>Pseudomonadota</taxon>
        <taxon>Gammaproteobacteria</taxon>
        <taxon>Cardiobacteriales</taxon>
        <taxon>Cardiobacteriaceae</taxon>
        <taxon>Suttonella</taxon>
    </lineage>
</organism>
<dbReference type="RefSeq" id="WP_072576947.1">
    <property type="nucleotide sequence ID" value="NZ_LWHB01000119.1"/>
</dbReference>
<dbReference type="Pfam" id="PF00953">
    <property type="entry name" value="Glycos_transf_4"/>
    <property type="match status" value="1"/>
</dbReference>
<dbReference type="InterPro" id="IPR000715">
    <property type="entry name" value="Glycosyl_transferase_4"/>
</dbReference>
<feature type="transmembrane region" description="Helical" evidence="12">
    <location>
        <begin position="96"/>
        <end position="113"/>
    </location>
</feature>
<feature type="transmembrane region" description="Helical" evidence="12">
    <location>
        <begin position="134"/>
        <end position="152"/>
    </location>
</feature>
<keyword evidence="8 12" id="KW-1133">Transmembrane helix</keyword>
<evidence type="ECO:0000256" key="9">
    <source>
        <dbReference type="ARBA" id="ARBA00023136"/>
    </source>
</evidence>
<dbReference type="GO" id="GO:0051301">
    <property type="term" value="P:cell division"/>
    <property type="evidence" value="ECO:0007669"/>
    <property type="project" value="UniProtKB-KW"/>
</dbReference>
<accession>A0A380MY82</accession>
<keyword evidence="12 14" id="KW-0479">Metal-binding</keyword>
<keyword evidence="9 12" id="KW-0472">Membrane</keyword>